<keyword evidence="2" id="KW-0812">Transmembrane</keyword>
<reference evidence="3" key="1">
    <citation type="submission" date="2019-12" db="EMBL/GenBank/DDBJ databases">
        <title>High-Quality draft genome sequences of three cyanobacteria isolated from the limestone walls of the Old Cathedral of Coimbra.</title>
        <authorList>
            <person name="Tiago I."/>
            <person name="Soares F."/>
            <person name="Portugal A."/>
        </authorList>
    </citation>
    <scope>NUCLEOTIDE SEQUENCE</scope>
    <source>
        <strain evidence="3">A</strain>
    </source>
</reference>
<evidence type="ECO:0000313" key="3">
    <source>
        <dbReference type="EMBL" id="NDJ16666.1"/>
    </source>
</evidence>
<proteinExistence type="predicted"/>
<protein>
    <submittedName>
        <fullName evidence="3">LapA family protein</fullName>
    </submittedName>
</protein>
<gene>
    <name evidence="3" type="ORF">GS601_05075</name>
</gene>
<dbReference type="EMBL" id="WVIE01000004">
    <property type="protein sequence ID" value="NDJ16666.1"/>
    <property type="molecule type" value="Genomic_DNA"/>
</dbReference>
<dbReference type="Proteomes" id="UP000646053">
    <property type="component" value="Unassembled WGS sequence"/>
</dbReference>
<keyword evidence="2" id="KW-0472">Membrane</keyword>
<evidence type="ECO:0000256" key="2">
    <source>
        <dbReference type="SAM" id="Phobius"/>
    </source>
</evidence>
<accession>A0A8J7Z1X6</accession>
<feature type="compositionally biased region" description="Low complexity" evidence="1">
    <location>
        <begin position="172"/>
        <end position="183"/>
    </location>
</feature>
<feature type="compositionally biased region" description="Acidic residues" evidence="1">
    <location>
        <begin position="133"/>
        <end position="148"/>
    </location>
</feature>
<feature type="region of interest" description="Disordered" evidence="1">
    <location>
        <begin position="74"/>
        <end position="225"/>
    </location>
</feature>
<keyword evidence="4" id="KW-1185">Reference proteome</keyword>
<name>A0A8J7Z1X6_9CYAN</name>
<feature type="compositionally biased region" description="Polar residues" evidence="1">
    <location>
        <begin position="105"/>
        <end position="114"/>
    </location>
</feature>
<feature type="compositionally biased region" description="Basic and acidic residues" evidence="1">
    <location>
        <begin position="149"/>
        <end position="171"/>
    </location>
</feature>
<keyword evidence="2" id="KW-1133">Transmembrane helix</keyword>
<sequence>MSLLRSVVLLMVLGSLALLTVQNWSAPMQLVFLGMRSLALPLPIWIVGALVAGILTTIVISILFRLTGFTAGRSARRPSPSYVAPTEPPPSSSYSYTPPSYTQSVESPRTTWRTATPPSTPSDPSSGDREEWGSEDASDWFDDSSDWADEPRDSRSSSRRTDYEVRQEPKSGSRSGSNYSYSYRDPDPPTNPADVVDADYRVIIPPNRNLEDDDFDDSTESDNHR</sequence>
<feature type="compositionally biased region" description="Acidic residues" evidence="1">
    <location>
        <begin position="211"/>
        <end position="225"/>
    </location>
</feature>
<evidence type="ECO:0000313" key="4">
    <source>
        <dbReference type="Proteomes" id="UP000646053"/>
    </source>
</evidence>
<feature type="transmembrane region" description="Helical" evidence="2">
    <location>
        <begin position="42"/>
        <end position="67"/>
    </location>
</feature>
<dbReference type="AlphaFoldDB" id="A0A8J7Z1X6"/>
<dbReference type="RefSeq" id="WP_162422174.1">
    <property type="nucleotide sequence ID" value="NZ_WVIE01000004.1"/>
</dbReference>
<organism evidence="3 4">
    <name type="scientific">Myxacorys almedinensis A</name>
    <dbReference type="NCBI Taxonomy" id="2690445"/>
    <lineage>
        <taxon>Bacteria</taxon>
        <taxon>Bacillati</taxon>
        <taxon>Cyanobacteriota</taxon>
        <taxon>Cyanophyceae</taxon>
        <taxon>Leptolyngbyales</taxon>
        <taxon>Leptolyngbyaceae</taxon>
        <taxon>Myxacorys</taxon>
        <taxon>Myxacorys almedinensis</taxon>
    </lineage>
</organism>
<comment type="caution">
    <text evidence="3">The sequence shown here is derived from an EMBL/GenBank/DDBJ whole genome shotgun (WGS) entry which is preliminary data.</text>
</comment>
<evidence type="ECO:0000256" key="1">
    <source>
        <dbReference type="SAM" id="MobiDB-lite"/>
    </source>
</evidence>
<feature type="compositionally biased region" description="Low complexity" evidence="1">
    <location>
        <begin position="92"/>
        <end position="104"/>
    </location>
</feature>